<keyword evidence="3" id="KW-1185">Reference proteome</keyword>
<feature type="region of interest" description="Disordered" evidence="1">
    <location>
        <begin position="105"/>
        <end position="134"/>
    </location>
</feature>
<protein>
    <submittedName>
        <fullName evidence="2">Uncharacterized protein</fullName>
    </submittedName>
</protein>
<name>A0A9P1ENN7_CUSEU</name>
<dbReference type="OrthoDB" id="1845088at2759"/>
<comment type="caution">
    <text evidence="2">The sequence shown here is derived from an EMBL/GenBank/DDBJ whole genome shotgun (WGS) entry which is preliminary data.</text>
</comment>
<sequence>MEAEITRTMAIVGVVVAGSADVEGGMEVIFCSHMGPYAPHFQPPQAGQQYGQPFYGAPRGPFHPGNSVVCQIYFSPGHSAFTCPHFVGSSTPALAAIPSGESNAPVWYPDSDASAHMTPHEGQLDGGASSSGFQ</sequence>
<accession>A0A9P1ENN7</accession>
<proteinExistence type="predicted"/>
<evidence type="ECO:0000256" key="1">
    <source>
        <dbReference type="SAM" id="MobiDB-lite"/>
    </source>
</evidence>
<reference evidence="2" key="1">
    <citation type="submission" date="2022-07" db="EMBL/GenBank/DDBJ databases">
        <authorList>
            <person name="Macas J."/>
            <person name="Novak P."/>
            <person name="Neumann P."/>
        </authorList>
    </citation>
    <scope>NUCLEOTIDE SEQUENCE</scope>
</reference>
<dbReference type="EMBL" id="CAMAPE010000098">
    <property type="protein sequence ID" value="CAH9120351.1"/>
    <property type="molecule type" value="Genomic_DNA"/>
</dbReference>
<organism evidence="2 3">
    <name type="scientific">Cuscuta europaea</name>
    <name type="common">European dodder</name>
    <dbReference type="NCBI Taxonomy" id="41803"/>
    <lineage>
        <taxon>Eukaryota</taxon>
        <taxon>Viridiplantae</taxon>
        <taxon>Streptophyta</taxon>
        <taxon>Embryophyta</taxon>
        <taxon>Tracheophyta</taxon>
        <taxon>Spermatophyta</taxon>
        <taxon>Magnoliopsida</taxon>
        <taxon>eudicotyledons</taxon>
        <taxon>Gunneridae</taxon>
        <taxon>Pentapetalae</taxon>
        <taxon>asterids</taxon>
        <taxon>lamiids</taxon>
        <taxon>Solanales</taxon>
        <taxon>Convolvulaceae</taxon>
        <taxon>Cuscuteae</taxon>
        <taxon>Cuscuta</taxon>
        <taxon>Cuscuta subgen. Cuscuta</taxon>
    </lineage>
</organism>
<evidence type="ECO:0000313" key="3">
    <source>
        <dbReference type="Proteomes" id="UP001152484"/>
    </source>
</evidence>
<evidence type="ECO:0000313" key="2">
    <source>
        <dbReference type="EMBL" id="CAH9120351.1"/>
    </source>
</evidence>
<gene>
    <name evidence="2" type="ORF">CEURO_LOCUS22682</name>
</gene>
<dbReference type="Proteomes" id="UP001152484">
    <property type="component" value="Unassembled WGS sequence"/>
</dbReference>
<dbReference type="AlphaFoldDB" id="A0A9P1ENN7"/>